<protein>
    <submittedName>
        <fullName evidence="7">Uncharacterized protein</fullName>
    </submittedName>
</protein>
<feature type="region of interest" description="Disordered" evidence="4">
    <location>
        <begin position="324"/>
        <end position="388"/>
    </location>
</feature>
<dbReference type="InterPro" id="IPR000418">
    <property type="entry name" value="Ets_dom"/>
</dbReference>
<dbReference type="SMART" id="SM00413">
    <property type="entry name" value="ETS"/>
    <property type="match status" value="1"/>
</dbReference>
<evidence type="ECO:0000256" key="2">
    <source>
        <dbReference type="ARBA" id="ARBA00023125"/>
    </source>
</evidence>
<feature type="compositionally biased region" description="Polar residues" evidence="4">
    <location>
        <begin position="586"/>
        <end position="601"/>
    </location>
</feature>
<dbReference type="PROSITE" id="PS00346">
    <property type="entry name" value="ETS_DOMAIN_2"/>
    <property type="match status" value="1"/>
</dbReference>
<dbReference type="GO" id="GO:0030154">
    <property type="term" value="P:cell differentiation"/>
    <property type="evidence" value="ECO:0007669"/>
    <property type="project" value="TreeGrafter"/>
</dbReference>
<feature type="domain" description="PNT" evidence="6">
    <location>
        <begin position="22"/>
        <end position="106"/>
    </location>
</feature>
<dbReference type="SMART" id="SM00251">
    <property type="entry name" value="SAM_PNT"/>
    <property type="match status" value="1"/>
</dbReference>
<feature type="compositionally biased region" description="Low complexity" evidence="4">
    <location>
        <begin position="544"/>
        <end position="559"/>
    </location>
</feature>
<dbReference type="InterPro" id="IPR036388">
    <property type="entry name" value="WH-like_DNA-bd_sf"/>
</dbReference>
<comment type="similarity">
    <text evidence="1 3">Belongs to the ETS family.</text>
</comment>
<dbReference type="InterPro" id="IPR046328">
    <property type="entry name" value="ETS_fam"/>
</dbReference>
<feature type="compositionally biased region" description="Polar residues" evidence="4">
    <location>
        <begin position="197"/>
        <end position="211"/>
    </location>
</feature>
<evidence type="ECO:0000256" key="1">
    <source>
        <dbReference type="ARBA" id="ARBA00005562"/>
    </source>
</evidence>
<gene>
    <name evidence="7" type="ORF">GSLYS_00015459001</name>
</gene>
<feature type="domain" description="ETS" evidence="5">
    <location>
        <begin position="238"/>
        <end position="319"/>
    </location>
</feature>
<comment type="subcellular location">
    <subcellularLocation>
        <location evidence="3">Nucleus</location>
    </subcellularLocation>
</comment>
<evidence type="ECO:0000313" key="7">
    <source>
        <dbReference type="EMBL" id="CAL1541853.1"/>
    </source>
</evidence>
<feature type="compositionally biased region" description="Basic residues" evidence="4">
    <location>
        <begin position="324"/>
        <end position="336"/>
    </location>
</feature>
<dbReference type="InterPro" id="IPR036390">
    <property type="entry name" value="WH_DNA-bd_sf"/>
</dbReference>
<dbReference type="GO" id="GO:0005634">
    <property type="term" value="C:nucleus"/>
    <property type="evidence" value="ECO:0007669"/>
    <property type="project" value="UniProtKB-SubCell"/>
</dbReference>
<feature type="region of interest" description="Disordered" evidence="4">
    <location>
        <begin position="544"/>
        <end position="606"/>
    </location>
</feature>
<keyword evidence="3" id="KW-0539">Nucleus</keyword>
<feature type="compositionally biased region" description="Low complexity" evidence="4">
    <location>
        <begin position="366"/>
        <end position="376"/>
    </location>
</feature>
<evidence type="ECO:0000313" key="8">
    <source>
        <dbReference type="Proteomes" id="UP001497497"/>
    </source>
</evidence>
<dbReference type="PROSITE" id="PS50061">
    <property type="entry name" value="ETS_DOMAIN_3"/>
    <property type="match status" value="1"/>
</dbReference>
<comment type="caution">
    <text evidence="7">The sequence shown here is derived from an EMBL/GenBank/DDBJ whole genome shotgun (WGS) entry which is preliminary data.</text>
</comment>
<keyword evidence="2 3" id="KW-0238">DNA-binding</keyword>
<dbReference type="PROSITE" id="PS51433">
    <property type="entry name" value="PNT"/>
    <property type="match status" value="1"/>
</dbReference>
<dbReference type="Gene3D" id="1.10.10.10">
    <property type="entry name" value="Winged helix-like DNA-binding domain superfamily/Winged helix DNA-binding domain"/>
    <property type="match status" value="1"/>
</dbReference>
<feature type="region of interest" description="Disordered" evidence="4">
    <location>
        <begin position="403"/>
        <end position="441"/>
    </location>
</feature>
<dbReference type="EMBL" id="CAXITT010000455">
    <property type="protein sequence ID" value="CAL1541853.1"/>
    <property type="molecule type" value="Genomic_DNA"/>
</dbReference>
<dbReference type="SUPFAM" id="SSF46785">
    <property type="entry name" value="Winged helix' DNA-binding domain"/>
    <property type="match status" value="1"/>
</dbReference>
<dbReference type="GO" id="GO:0043565">
    <property type="term" value="F:sequence-specific DNA binding"/>
    <property type="evidence" value="ECO:0007669"/>
    <property type="project" value="InterPro"/>
</dbReference>
<dbReference type="GO" id="GO:0000981">
    <property type="term" value="F:DNA-binding transcription factor activity, RNA polymerase II-specific"/>
    <property type="evidence" value="ECO:0007669"/>
    <property type="project" value="TreeGrafter"/>
</dbReference>
<dbReference type="PRINTS" id="PR00454">
    <property type="entry name" value="ETSDOMAIN"/>
</dbReference>
<feature type="region of interest" description="Disordered" evidence="4">
    <location>
        <begin position="171"/>
        <end position="214"/>
    </location>
</feature>
<sequence>MNRHTFQIWPRTTSDVITHSAPTMTTSYVPLVPNNLARPPMQWTAPEVKAWLKFCVEEFSLSPICVDKFDMNGKALCLLTRKDFMERSPHAGDVLYNAFQRHRQHEGLEYQGTVFTSPQIATANSHSNGLLGVSQPHGIRQQAFISILPQLGSNISDTSSAETLNNSQILSKKEDGMPQGVPTSMLSPAPSEKGASDSDSCNNDHGQSPQNIDLKMDDDSICDVAFDPSNPNEDGVCRLLWEFIYQLLQDKTYTDLVCWESADELMFRINNPTKLAEFWGQQKNRSNMTYEKLSRALRYYYKMEIIKKVPGKRLTYQFLQHPTKIRKGQRGARPHSSRGVISTEDETAARPSISNDSSTFAPTLRPSSSPSSTKSPAIPNDFNNESRSPKQLQVYDECEDLQKTCDEPNAGPSPNTNSCEPGDREASDRTLSKETPVSWPSSIHPQLCQAQIISENNSNICHYPCAERESPCRDQTPKLFTSSPICHQLSLSGALFPNSYSPYSCNGQLHDPSLDVDGPPFLNNYEAMGQHRLSGGHEFIKRSSSLSPPSILPKSVPPRSLTPLLSPNEAHARPRISRPYPLMSPHQLNRQQAHSPNNFVNPSHYYHHQNSYHDSFPHDHCNIPVRRLQFSNHVMEPKQAHLPSHPIKHELCEDEPEDLSMKPADKRESTNYWHQQEFSSEMLKSAINSPQGIPPNGIRGGYGKGSPAEKLHTSSGMDAPGCFMEQSCRTSA</sequence>
<dbReference type="Pfam" id="PF00178">
    <property type="entry name" value="Ets"/>
    <property type="match status" value="1"/>
</dbReference>
<dbReference type="AlphaFoldDB" id="A0AAV2I8G1"/>
<proteinExistence type="inferred from homology"/>
<dbReference type="Gene3D" id="1.10.150.50">
    <property type="entry name" value="Transcription Factor, Ets-1"/>
    <property type="match status" value="1"/>
</dbReference>
<feature type="region of interest" description="Disordered" evidence="4">
    <location>
        <begin position="692"/>
        <end position="732"/>
    </location>
</feature>
<dbReference type="PANTHER" id="PTHR11849:SF201">
    <property type="entry name" value="ETS DNA-BINDING PROTEIN POKKURI"/>
    <property type="match status" value="1"/>
</dbReference>
<dbReference type="SUPFAM" id="SSF47769">
    <property type="entry name" value="SAM/Pointed domain"/>
    <property type="match status" value="1"/>
</dbReference>
<reference evidence="7 8" key="1">
    <citation type="submission" date="2024-04" db="EMBL/GenBank/DDBJ databases">
        <authorList>
            <consortium name="Genoscope - CEA"/>
            <person name="William W."/>
        </authorList>
    </citation>
    <scope>NUCLEOTIDE SEQUENCE [LARGE SCALE GENOMIC DNA]</scope>
</reference>
<feature type="compositionally biased region" description="Basic and acidic residues" evidence="4">
    <location>
        <begin position="421"/>
        <end position="432"/>
    </location>
</feature>
<dbReference type="InterPro" id="IPR003118">
    <property type="entry name" value="Pointed_dom"/>
</dbReference>
<name>A0AAV2I8G1_LYMST</name>
<feature type="compositionally biased region" description="Polar residues" evidence="4">
    <location>
        <begin position="352"/>
        <end position="361"/>
    </location>
</feature>
<accession>A0AAV2I8G1</accession>
<evidence type="ECO:0000259" key="5">
    <source>
        <dbReference type="PROSITE" id="PS50061"/>
    </source>
</evidence>
<organism evidence="7 8">
    <name type="scientific">Lymnaea stagnalis</name>
    <name type="common">Great pond snail</name>
    <name type="synonym">Helix stagnalis</name>
    <dbReference type="NCBI Taxonomy" id="6523"/>
    <lineage>
        <taxon>Eukaryota</taxon>
        <taxon>Metazoa</taxon>
        <taxon>Spiralia</taxon>
        <taxon>Lophotrochozoa</taxon>
        <taxon>Mollusca</taxon>
        <taxon>Gastropoda</taxon>
        <taxon>Heterobranchia</taxon>
        <taxon>Euthyneura</taxon>
        <taxon>Panpulmonata</taxon>
        <taxon>Hygrophila</taxon>
        <taxon>Lymnaeoidea</taxon>
        <taxon>Lymnaeidae</taxon>
        <taxon>Lymnaea</taxon>
    </lineage>
</organism>
<evidence type="ECO:0000256" key="3">
    <source>
        <dbReference type="RuleBase" id="RU004019"/>
    </source>
</evidence>
<dbReference type="Pfam" id="PF02198">
    <property type="entry name" value="SAM_PNT"/>
    <property type="match status" value="1"/>
</dbReference>
<dbReference type="InterPro" id="IPR013761">
    <property type="entry name" value="SAM/pointed_sf"/>
</dbReference>
<dbReference type="Proteomes" id="UP001497497">
    <property type="component" value="Unassembled WGS sequence"/>
</dbReference>
<keyword evidence="8" id="KW-1185">Reference proteome</keyword>
<evidence type="ECO:0000259" key="6">
    <source>
        <dbReference type="PROSITE" id="PS51433"/>
    </source>
</evidence>
<dbReference type="PANTHER" id="PTHR11849">
    <property type="entry name" value="ETS"/>
    <property type="match status" value="1"/>
</dbReference>
<evidence type="ECO:0000256" key="4">
    <source>
        <dbReference type="SAM" id="MobiDB-lite"/>
    </source>
</evidence>